<evidence type="ECO:0000256" key="2">
    <source>
        <dbReference type="ARBA" id="ARBA00022692"/>
    </source>
</evidence>
<dbReference type="Proteomes" id="UP000031036">
    <property type="component" value="Unassembled WGS sequence"/>
</dbReference>
<keyword evidence="4 5" id="KW-0472">Membrane</keyword>
<feature type="non-terminal residue" evidence="7">
    <location>
        <position position="1"/>
    </location>
</feature>
<dbReference type="AlphaFoldDB" id="A0A0B2V8Z2"/>
<dbReference type="Gene3D" id="1.20.1070.10">
    <property type="entry name" value="Rhodopsin 7-helix transmembrane proteins"/>
    <property type="match status" value="1"/>
</dbReference>
<reference evidence="7 8" key="1">
    <citation type="submission" date="2014-11" db="EMBL/GenBank/DDBJ databases">
        <title>Genetic blueprint of the zoonotic pathogen Toxocara canis.</title>
        <authorList>
            <person name="Zhu X.-Q."/>
            <person name="Korhonen P.K."/>
            <person name="Cai H."/>
            <person name="Young N.D."/>
            <person name="Nejsum P."/>
            <person name="von Samson-Himmelstjerna G."/>
            <person name="Boag P.R."/>
            <person name="Tan P."/>
            <person name="Li Q."/>
            <person name="Min J."/>
            <person name="Yang Y."/>
            <person name="Wang X."/>
            <person name="Fang X."/>
            <person name="Hall R.S."/>
            <person name="Hofmann A."/>
            <person name="Sternberg P.W."/>
            <person name="Jex A.R."/>
            <person name="Gasser R.B."/>
        </authorList>
    </citation>
    <scope>NUCLEOTIDE SEQUENCE [LARGE SCALE GENOMIC DNA]</scope>
    <source>
        <strain evidence="7">PN_DK_2014</strain>
    </source>
</reference>
<organism evidence="7 8">
    <name type="scientific">Toxocara canis</name>
    <name type="common">Canine roundworm</name>
    <dbReference type="NCBI Taxonomy" id="6265"/>
    <lineage>
        <taxon>Eukaryota</taxon>
        <taxon>Metazoa</taxon>
        <taxon>Ecdysozoa</taxon>
        <taxon>Nematoda</taxon>
        <taxon>Chromadorea</taxon>
        <taxon>Rhabditida</taxon>
        <taxon>Spirurina</taxon>
        <taxon>Ascaridomorpha</taxon>
        <taxon>Ascaridoidea</taxon>
        <taxon>Toxocaridae</taxon>
        <taxon>Toxocara</taxon>
    </lineage>
</organism>
<evidence type="ECO:0000256" key="5">
    <source>
        <dbReference type="SAM" id="Phobius"/>
    </source>
</evidence>
<feature type="transmembrane region" description="Helical" evidence="5">
    <location>
        <begin position="216"/>
        <end position="240"/>
    </location>
</feature>
<feature type="transmembrane region" description="Helical" evidence="5">
    <location>
        <begin position="292"/>
        <end position="315"/>
    </location>
</feature>
<dbReference type="PANTHER" id="PTHR23128:SF132">
    <property type="entry name" value="SERPENTINE RECEPTOR, CLASS E (EPSILON)-RELATED"/>
    <property type="match status" value="1"/>
</dbReference>
<dbReference type="EMBL" id="JPKZ01001810">
    <property type="protein sequence ID" value="KHN79886.1"/>
    <property type="molecule type" value="Genomic_DNA"/>
</dbReference>
<dbReference type="OrthoDB" id="5794765at2759"/>
<feature type="transmembrane region" description="Helical" evidence="5">
    <location>
        <begin position="161"/>
        <end position="182"/>
    </location>
</feature>
<dbReference type="Pfam" id="PF10292">
    <property type="entry name" value="7TM_GPCR_Srab"/>
    <property type="match status" value="1"/>
</dbReference>
<evidence type="ECO:0000256" key="4">
    <source>
        <dbReference type="ARBA" id="ARBA00023136"/>
    </source>
</evidence>
<gene>
    <name evidence="7" type="primary">srab-14</name>
    <name evidence="7" type="ORF">Tcan_02700</name>
</gene>
<proteinExistence type="predicted"/>
<comment type="subcellular location">
    <subcellularLocation>
        <location evidence="1">Membrane</location>
        <topology evidence="1">Multi-pass membrane protein</topology>
    </subcellularLocation>
</comment>
<evidence type="ECO:0000313" key="7">
    <source>
        <dbReference type="EMBL" id="KHN79886.1"/>
    </source>
</evidence>
<keyword evidence="2 5" id="KW-0812">Transmembrane</keyword>
<keyword evidence="7" id="KW-0675">Receptor</keyword>
<evidence type="ECO:0000256" key="3">
    <source>
        <dbReference type="ARBA" id="ARBA00022989"/>
    </source>
</evidence>
<dbReference type="GO" id="GO:0016020">
    <property type="term" value="C:membrane"/>
    <property type="evidence" value="ECO:0007669"/>
    <property type="project" value="UniProtKB-SubCell"/>
</dbReference>
<keyword evidence="3 5" id="KW-1133">Transmembrane helix</keyword>
<comment type="caution">
    <text evidence="7">The sequence shown here is derived from an EMBL/GenBank/DDBJ whole genome shotgun (WGS) entry which is preliminary data.</text>
</comment>
<name>A0A0B2V8Z2_TOXCA</name>
<dbReference type="SUPFAM" id="SSF81321">
    <property type="entry name" value="Family A G protein-coupled receptor-like"/>
    <property type="match status" value="1"/>
</dbReference>
<evidence type="ECO:0000259" key="6">
    <source>
        <dbReference type="PROSITE" id="PS50262"/>
    </source>
</evidence>
<feature type="transmembrane region" description="Helical" evidence="5">
    <location>
        <begin position="108"/>
        <end position="128"/>
    </location>
</feature>
<dbReference type="CDD" id="cd00637">
    <property type="entry name" value="7tm_classA_rhodopsin-like"/>
    <property type="match status" value="1"/>
</dbReference>
<dbReference type="InterPro" id="IPR019408">
    <property type="entry name" value="7TM_GPCR_serpentine_rcpt_Srab"/>
</dbReference>
<protein>
    <submittedName>
        <fullName evidence="7">Serpentine receptor class alpha/beta-14</fullName>
    </submittedName>
</protein>
<feature type="transmembrane region" description="Helical" evidence="5">
    <location>
        <begin position="260"/>
        <end position="280"/>
    </location>
</feature>
<keyword evidence="8" id="KW-1185">Reference proteome</keyword>
<feature type="domain" description="G-protein coupled receptors family 1 profile" evidence="6">
    <location>
        <begin position="1"/>
        <end position="311"/>
    </location>
</feature>
<evidence type="ECO:0000313" key="8">
    <source>
        <dbReference type="Proteomes" id="UP000031036"/>
    </source>
</evidence>
<dbReference type="InterPro" id="IPR017452">
    <property type="entry name" value="GPCR_Rhodpsn_7TM"/>
</dbReference>
<accession>A0A0B2V8Z2</accession>
<feature type="transmembrane region" description="Helical" evidence="5">
    <location>
        <begin position="77"/>
        <end position="96"/>
    </location>
</feature>
<dbReference type="PROSITE" id="PS50262">
    <property type="entry name" value="G_PROTEIN_RECEP_F1_2"/>
    <property type="match status" value="1"/>
</dbReference>
<dbReference type="PANTHER" id="PTHR23128">
    <property type="entry name" value="SERPENTINE RECEPTOR, CLASS E (EPSILON)-RELATED"/>
    <property type="match status" value="1"/>
</dbReference>
<evidence type="ECO:0000256" key="1">
    <source>
        <dbReference type="ARBA" id="ARBA00004141"/>
    </source>
</evidence>
<sequence length="406" mass="45788">LVIILCFQTALLHRNLRILLCNQSVALMFMAISRGIIDLNALLHIINVSTNVKDSSNGAEKRFIICKSFTAIYDCSLYSSILMFVVLAIERIIATVRARTYENESRKLPFILITASWSICIALIVASVCMEFSDNDIWVEIEKRGTVLTCAQTFFGPKVLLYYLFGITVVNVSTLIIFLLVFRHNYLKYCSITDKSGEHSLSERYQTIEIVKATKFLFPSVAVILIENAFAITIVAIIASNVQNSSANIDEIIRLWVFEQLYTITAILFACSEPVVGILFHSALKEKLYEMLYTITAILFACSEPVVGILFHSALKEKLYEMVIIRIRYAFCGKSESHETVTTSQGVSNANSTPNLRAKDLCGRRIFFSPKEERDVYFAKLKDAWSSPKIRTTLAPTRQTNNVVAK</sequence>